<name>A0A101RL04_9ACTN</name>
<dbReference type="EMBL" id="LMWU01000070">
    <property type="protein sequence ID" value="KUN57562.1"/>
    <property type="molecule type" value="Genomic_DNA"/>
</dbReference>
<protein>
    <submittedName>
        <fullName evidence="1">Uncharacterized protein</fullName>
    </submittedName>
</protein>
<gene>
    <name evidence="1" type="ORF">AQJ46_46710</name>
</gene>
<sequence length="126" mass="14135">MATRTQMLVDAMNRGEQIVEIVSNQTVKHVPRSERDMRPWVVWEAGLQQEFRLTSKECMVRHGGGSAGDERSRKLNPLAEESRLRRLDTLAREASDLIERASDVDAGTRAVHARALLQKLVGLASD</sequence>
<proteinExistence type="predicted"/>
<dbReference type="STRING" id="58343.AQJ46_46710"/>
<evidence type="ECO:0000313" key="1">
    <source>
        <dbReference type="EMBL" id="KUN57562.1"/>
    </source>
</evidence>
<dbReference type="RefSeq" id="WP_059211442.1">
    <property type="nucleotide sequence ID" value="NZ_KQ948681.1"/>
</dbReference>
<reference evidence="1 2" key="1">
    <citation type="submission" date="2015-10" db="EMBL/GenBank/DDBJ databases">
        <title>Draft genome sequence of Streptomyces canus DSM 40017, type strain for the species Streptomyces canus.</title>
        <authorList>
            <person name="Ruckert C."/>
            <person name="Winkler A."/>
            <person name="Kalinowski J."/>
            <person name="Kampfer P."/>
            <person name="Glaeser S."/>
        </authorList>
    </citation>
    <scope>NUCLEOTIDE SEQUENCE [LARGE SCALE GENOMIC DNA]</scope>
    <source>
        <strain evidence="1 2">DSM 40017</strain>
    </source>
</reference>
<dbReference type="AlphaFoldDB" id="A0A101RL04"/>
<accession>A0A101RL04</accession>
<evidence type="ECO:0000313" key="2">
    <source>
        <dbReference type="Proteomes" id="UP000053669"/>
    </source>
</evidence>
<dbReference type="Proteomes" id="UP000053669">
    <property type="component" value="Unassembled WGS sequence"/>
</dbReference>
<comment type="caution">
    <text evidence="1">The sequence shown here is derived from an EMBL/GenBank/DDBJ whole genome shotgun (WGS) entry which is preliminary data.</text>
</comment>
<organism evidence="1 2">
    <name type="scientific">Streptomyces canus</name>
    <dbReference type="NCBI Taxonomy" id="58343"/>
    <lineage>
        <taxon>Bacteria</taxon>
        <taxon>Bacillati</taxon>
        <taxon>Actinomycetota</taxon>
        <taxon>Actinomycetes</taxon>
        <taxon>Kitasatosporales</taxon>
        <taxon>Streptomycetaceae</taxon>
        <taxon>Streptomyces</taxon>
        <taxon>Streptomyces aurantiacus group</taxon>
    </lineage>
</organism>